<feature type="region of interest" description="Disordered" evidence="1">
    <location>
        <begin position="1"/>
        <end position="100"/>
    </location>
</feature>
<organism evidence="2 3">
    <name type="scientific">Liparis tanakae</name>
    <name type="common">Tanaka's snailfish</name>
    <dbReference type="NCBI Taxonomy" id="230148"/>
    <lineage>
        <taxon>Eukaryota</taxon>
        <taxon>Metazoa</taxon>
        <taxon>Chordata</taxon>
        <taxon>Craniata</taxon>
        <taxon>Vertebrata</taxon>
        <taxon>Euteleostomi</taxon>
        <taxon>Actinopterygii</taxon>
        <taxon>Neopterygii</taxon>
        <taxon>Teleostei</taxon>
        <taxon>Neoteleostei</taxon>
        <taxon>Acanthomorphata</taxon>
        <taxon>Eupercaria</taxon>
        <taxon>Perciformes</taxon>
        <taxon>Cottioidei</taxon>
        <taxon>Cottales</taxon>
        <taxon>Liparidae</taxon>
        <taxon>Liparis</taxon>
    </lineage>
</organism>
<proteinExistence type="predicted"/>
<protein>
    <submittedName>
        <fullName evidence="2">Uncharacterized protein</fullName>
    </submittedName>
</protein>
<evidence type="ECO:0000256" key="1">
    <source>
        <dbReference type="SAM" id="MobiDB-lite"/>
    </source>
</evidence>
<evidence type="ECO:0000313" key="2">
    <source>
        <dbReference type="EMBL" id="TNN77138.1"/>
    </source>
</evidence>
<reference evidence="2 3" key="1">
    <citation type="submission" date="2019-03" db="EMBL/GenBank/DDBJ databases">
        <title>First draft genome of Liparis tanakae, snailfish: a comprehensive survey of snailfish specific genes.</title>
        <authorList>
            <person name="Kim W."/>
            <person name="Song I."/>
            <person name="Jeong J.-H."/>
            <person name="Kim D."/>
            <person name="Kim S."/>
            <person name="Ryu S."/>
            <person name="Song J.Y."/>
            <person name="Lee S.K."/>
        </authorList>
    </citation>
    <scope>NUCLEOTIDE SEQUENCE [LARGE SCALE GENOMIC DNA]</scope>
    <source>
        <tissue evidence="2">Muscle</tissue>
    </source>
</reference>
<dbReference type="AlphaFoldDB" id="A0A4Z2IH19"/>
<dbReference type="EMBL" id="SRLO01000086">
    <property type="protein sequence ID" value="TNN77138.1"/>
    <property type="molecule type" value="Genomic_DNA"/>
</dbReference>
<name>A0A4Z2IH19_9TELE</name>
<keyword evidence="3" id="KW-1185">Reference proteome</keyword>
<feature type="compositionally biased region" description="Polar residues" evidence="1">
    <location>
        <begin position="84"/>
        <end position="100"/>
    </location>
</feature>
<gene>
    <name evidence="2" type="ORF">EYF80_012607</name>
</gene>
<dbReference type="Proteomes" id="UP000314294">
    <property type="component" value="Unassembled WGS sequence"/>
</dbReference>
<sequence>MAGGRATEAGNITKETEAMRPLRTLGENSYLIPDPSIKEQDGAGARGPGGRRMKQYMTPAASETGHGRDEAATGPIGPDPTKGKLSQTKFSQVSSLRKNA</sequence>
<comment type="caution">
    <text evidence="2">The sequence shown here is derived from an EMBL/GenBank/DDBJ whole genome shotgun (WGS) entry which is preliminary data.</text>
</comment>
<accession>A0A4Z2IH19</accession>
<evidence type="ECO:0000313" key="3">
    <source>
        <dbReference type="Proteomes" id="UP000314294"/>
    </source>
</evidence>